<sequence>MHFLSTSLLAILATSVLTTAAPLHLARANNNDLAQFAVACSTVGVAGNLTFQAIGLLQKIQTDDKNVAGQLNAINVTLNTAFNSGETARPVCEAPDPNNLATQFVTACDAINIAGSLTGTTITLLNQIETDDQNVAGQVDVLKATMNGVNTAGQVANGVCEGINTGSNANNNAESSSSSTSTTLKATQSSSASRRKQSK</sequence>
<feature type="region of interest" description="Disordered" evidence="1">
    <location>
        <begin position="170"/>
        <end position="199"/>
    </location>
</feature>
<proteinExistence type="predicted"/>
<keyword evidence="4" id="KW-1185">Reference proteome</keyword>
<protein>
    <submittedName>
        <fullName evidence="3">Uncharacterized protein</fullName>
    </submittedName>
</protein>
<keyword evidence="2" id="KW-0732">Signal</keyword>
<accession>A0AAD6YIG6</accession>
<dbReference type="EMBL" id="JARJCW010000016">
    <property type="protein sequence ID" value="KAJ7215983.1"/>
    <property type="molecule type" value="Genomic_DNA"/>
</dbReference>
<feature type="compositionally biased region" description="Low complexity" evidence="1">
    <location>
        <begin position="170"/>
        <end position="192"/>
    </location>
</feature>
<evidence type="ECO:0000313" key="4">
    <source>
        <dbReference type="Proteomes" id="UP001219525"/>
    </source>
</evidence>
<evidence type="ECO:0000256" key="1">
    <source>
        <dbReference type="SAM" id="MobiDB-lite"/>
    </source>
</evidence>
<evidence type="ECO:0000313" key="3">
    <source>
        <dbReference type="EMBL" id="KAJ7215983.1"/>
    </source>
</evidence>
<gene>
    <name evidence="3" type="ORF">GGX14DRAFT_442623</name>
</gene>
<dbReference type="Proteomes" id="UP001219525">
    <property type="component" value="Unassembled WGS sequence"/>
</dbReference>
<dbReference type="AlphaFoldDB" id="A0AAD6YIG6"/>
<feature type="signal peptide" evidence="2">
    <location>
        <begin position="1"/>
        <end position="20"/>
    </location>
</feature>
<evidence type="ECO:0000256" key="2">
    <source>
        <dbReference type="SAM" id="SignalP"/>
    </source>
</evidence>
<reference evidence="3" key="1">
    <citation type="submission" date="2023-03" db="EMBL/GenBank/DDBJ databases">
        <title>Massive genome expansion in bonnet fungi (Mycena s.s.) driven by repeated elements and novel gene families across ecological guilds.</title>
        <authorList>
            <consortium name="Lawrence Berkeley National Laboratory"/>
            <person name="Harder C.B."/>
            <person name="Miyauchi S."/>
            <person name="Viragh M."/>
            <person name="Kuo A."/>
            <person name="Thoen E."/>
            <person name="Andreopoulos B."/>
            <person name="Lu D."/>
            <person name="Skrede I."/>
            <person name="Drula E."/>
            <person name="Henrissat B."/>
            <person name="Morin E."/>
            <person name="Kohler A."/>
            <person name="Barry K."/>
            <person name="LaButti K."/>
            <person name="Morin E."/>
            <person name="Salamov A."/>
            <person name="Lipzen A."/>
            <person name="Mereny Z."/>
            <person name="Hegedus B."/>
            <person name="Baldrian P."/>
            <person name="Stursova M."/>
            <person name="Weitz H."/>
            <person name="Taylor A."/>
            <person name="Grigoriev I.V."/>
            <person name="Nagy L.G."/>
            <person name="Martin F."/>
            <person name="Kauserud H."/>
        </authorList>
    </citation>
    <scope>NUCLEOTIDE SEQUENCE</scope>
    <source>
        <strain evidence="3">9144</strain>
    </source>
</reference>
<comment type="caution">
    <text evidence="3">The sequence shown here is derived from an EMBL/GenBank/DDBJ whole genome shotgun (WGS) entry which is preliminary data.</text>
</comment>
<organism evidence="3 4">
    <name type="scientific">Mycena pura</name>
    <dbReference type="NCBI Taxonomy" id="153505"/>
    <lineage>
        <taxon>Eukaryota</taxon>
        <taxon>Fungi</taxon>
        <taxon>Dikarya</taxon>
        <taxon>Basidiomycota</taxon>
        <taxon>Agaricomycotina</taxon>
        <taxon>Agaricomycetes</taxon>
        <taxon>Agaricomycetidae</taxon>
        <taxon>Agaricales</taxon>
        <taxon>Marasmiineae</taxon>
        <taxon>Mycenaceae</taxon>
        <taxon>Mycena</taxon>
    </lineage>
</organism>
<name>A0AAD6YIG6_9AGAR</name>
<feature type="chain" id="PRO_5042022062" evidence="2">
    <location>
        <begin position="21"/>
        <end position="199"/>
    </location>
</feature>